<reference evidence="7 8" key="1">
    <citation type="submission" date="2019-03" db="EMBL/GenBank/DDBJ databases">
        <title>Genomic Encyclopedia of Type Strains, Phase IV (KMG-IV): sequencing the most valuable type-strain genomes for metagenomic binning, comparative biology and taxonomic classification.</title>
        <authorList>
            <person name="Goeker M."/>
        </authorList>
    </citation>
    <scope>NUCLEOTIDE SEQUENCE [LARGE SCALE GENOMIC DNA]</scope>
    <source>
        <strain evidence="7 8">DSM 19610</strain>
    </source>
</reference>
<keyword evidence="3 6" id="KW-0812">Transmembrane</keyword>
<evidence type="ECO:0000256" key="1">
    <source>
        <dbReference type="ARBA" id="ARBA00004651"/>
    </source>
</evidence>
<feature type="transmembrane region" description="Helical" evidence="6">
    <location>
        <begin position="40"/>
        <end position="63"/>
    </location>
</feature>
<keyword evidence="2" id="KW-1003">Cell membrane</keyword>
<dbReference type="GO" id="GO:0022857">
    <property type="term" value="F:transmembrane transporter activity"/>
    <property type="evidence" value="ECO:0007669"/>
    <property type="project" value="InterPro"/>
</dbReference>
<dbReference type="InterPro" id="IPR002293">
    <property type="entry name" value="AA/rel_permease1"/>
</dbReference>
<dbReference type="Proteomes" id="UP000295707">
    <property type="component" value="Unassembled WGS sequence"/>
</dbReference>
<dbReference type="EMBL" id="SMFX01000001">
    <property type="protein sequence ID" value="TCK17391.1"/>
    <property type="molecule type" value="Genomic_DNA"/>
</dbReference>
<accession>A0A4R1HA23</accession>
<dbReference type="PIRSF" id="PIRSF006060">
    <property type="entry name" value="AA_transporter"/>
    <property type="match status" value="1"/>
</dbReference>
<comment type="subcellular location">
    <subcellularLocation>
        <location evidence="1">Cell membrane</location>
        <topology evidence="1">Multi-pass membrane protein</topology>
    </subcellularLocation>
</comment>
<feature type="transmembrane region" description="Helical" evidence="6">
    <location>
        <begin position="159"/>
        <end position="178"/>
    </location>
</feature>
<dbReference type="GO" id="GO:0005886">
    <property type="term" value="C:plasma membrane"/>
    <property type="evidence" value="ECO:0007669"/>
    <property type="project" value="UniProtKB-SubCell"/>
</dbReference>
<organism evidence="7 8">
    <name type="scientific">Thiogranum longum</name>
    <dbReference type="NCBI Taxonomy" id="1537524"/>
    <lineage>
        <taxon>Bacteria</taxon>
        <taxon>Pseudomonadati</taxon>
        <taxon>Pseudomonadota</taxon>
        <taxon>Gammaproteobacteria</taxon>
        <taxon>Chromatiales</taxon>
        <taxon>Ectothiorhodospiraceae</taxon>
        <taxon>Thiogranum</taxon>
    </lineage>
</organism>
<keyword evidence="4 6" id="KW-1133">Transmembrane helix</keyword>
<dbReference type="InterPro" id="IPR050367">
    <property type="entry name" value="APC_superfamily"/>
</dbReference>
<dbReference type="OrthoDB" id="7065842at2"/>
<dbReference type="RefSeq" id="WP_132971272.1">
    <property type="nucleotide sequence ID" value="NZ_SMFX01000001.1"/>
</dbReference>
<feature type="transmembrane region" description="Helical" evidence="6">
    <location>
        <begin position="190"/>
        <end position="207"/>
    </location>
</feature>
<dbReference type="Gene3D" id="1.20.1740.10">
    <property type="entry name" value="Amino acid/polyamine transporter I"/>
    <property type="match status" value="1"/>
</dbReference>
<dbReference type="PANTHER" id="PTHR42770:SF11">
    <property type="entry name" value="INNER MEMBRANE TRANSPORT PROTEIN YBAT"/>
    <property type="match status" value="1"/>
</dbReference>
<feature type="transmembrane region" description="Helical" evidence="6">
    <location>
        <begin position="127"/>
        <end position="152"/>
    </location>
</feature>
<evidence type="ECO:0000256" key="5">
    <source>
        <dbReference type="ARBA" id="ARBA00023136"/>
    </source>
</evidence>
<feature type="transmembrane region" description="Helical" evidence="6">
    <location>
        <begin position="376"/>
        <end position="397"/>
    </location>
</feature>
<feature type="transmembrane region" description="Helical" evidence="6">
    <location>
        <begin position="84"/>
        <end position="107"/>
    </location>
</feature>
<evidence type="ECO:0000256" key="3">
    <source>
        <dbReference type="ARBA" id="ARBA00022692"/>
    </source>
</evidence>
<dbReference type="AlphaFoldDB" id="A0A4R1HA23"/>
<feature type="transmembrane region" description="Helical" evidence="6">
    <location>
        <begin position="227"/>
        <end position="247"/>
    </location>
</feature>
<keyword evidence="8" id="KW-1185">Reference proteome</keyword>
<evidence type="ECO:0000313" key="8">
    <source>
        <dbReference type="Proteomes" id="UP000295707"/>
    </source>
</evidence>
<protein>
    <submittedName>
        <fullName evidence="7">Amino acid transporter</fullName>
    </submittedName>
</protein>
<name>A0A4R1HA23_9GAMM</name>
<evidence type="ECO:0000256" key="4">
    <source>
        <dbReference type="ARBA" id="ARBA00022989"/>
    </source>
</evidence>
<feature type="transmembrane region" description="Helical" evidence="6">
    <location>
        <begin position="403"/>
        <end position="424"/>
    </location>
</feature>
<comment type="caution">
    <text evidence="7">The sequence shown here is derived from an EMBL/GenBank/DDBJ whole genome shotgun (WGS) entry which is preliminary data.</text>
</comment>
<dbReference type="Pfam" id="PF13520">
    <property type="entry name" value="AA_permease_2"/>
    <property type="match status" value="1"/>
</dbReference>
<evidence type="ECO:0000313" key="7">
    <source>
        <dbReference type="EMBL" id="TCK17391.1"/>
    </source>
</evidence>
<evidence type="ECO:0000256" key="6">
    <source>
        <dbReference type="SAM" id="Phobius"/>
    </source>
</evidence>
<feature type="transmembrane region" description="Helical" evidence="6">
    <location>
        <begin position="12"/>
        <end position="34"/>
    </location>
</feature>
<dbReference type="PANTHER" id="PTHR42770">
    <property type="entry name" value="AMINO ACID TRANSPORTER-RELATED"/>
    <property type="match status" value="1"/>
</dbReference>
<feature type="transmembrane region" description="Helical" evidence="6">
    <location>
        <begin position="326"/>
        <end position="356"/>
    </location>
</feature>
<keyword evidence="5 6" id="KW-0472">Membrane</keyword>
<sequence>MNKQGKSETKAFGLLSAVFLGIGSMVGAGIFIVIGEAGAIAGSLVTVSFLVGGIIALLCGYSLSKLAVYYPSRGGIIEYLVQGYGEGVLSGSLGILFYFAQLVALAAVAKSFGTYAATYMSEGVTPLYSNLFSIGILLFFVCINLIGAALVARAENIIVVIKLAVLIAFAVAALFFIHPSNLVIDKAPELVNIFYALGLTFFAYQGFSVITNSVEDMQDPKETMLRAMFWAIGLVAVLYIAVTIAVFGNLPLDTIVKDKDYALAEAAKPAFGAWGFRIMAAAALLATASAINATLYAVTQISYTLAKDGDLPEVYDYNIFHNTEGLIISALLITPLILFFNLGQVATIAAIAVLLIQGFTHTGHLFKYKQTGANRWWIMAAVTGTFGAAWFAIAYTSKSMPHIIYYIAGIFFLAFIFEVLLRLLNNRTVGRQIVSTLKTLEENSLKRLER</sequence>
<evidence type="ECO:0000256" key="2">
    <source>
        <dbReference type="ARBA" id="ARBA00022475"/>
    </source>
</evidence>
<gene>
    <name evidence="7" type="ORF">DFR30_0621</name>
</gene>
<proteinExistence type="predicted"/>